<dbReference type="Proteomes" id="UP000272942">
    <property type="component" value="Unassembled WGS sequence"/>
</dbReference>
<feature type="site" description="Interaction with DNA substrate" evidence="11">
    <location>
        <position position="305"/>
    </location>
</feature>
<dbReference type="EC" id="3.1.-.-" evidence="13"/>
<evidence type="ECO:0000256" key="13">
    <source>
        <dbReference type="RuleBase" id="RU362131"/>
    </source>
</evidence>
<keyword evidence="17" id="KW-1185">Reference proteome</keyword>
<dbReference type="InterPro" id="IPR036691">
    <property type="entry name" value="Endo/exonu/phosph_ase_sf"/>
</dbReference>
<keyword evidence="13" id="KW-0234">DNA repair</keyword>
<dbReference type="InterPro" id="IPR005135">
    <property type="entry name" value="Endo/exonuclease/phosphatase"/>
</dbReference>
<dbReference type="GO" id="GO:0005634">
    <property type="term" value="C:nucleus"/>
    <property type="evidence" value="ECO:0007669"/>
    <property type="project" value="TreeGrafter"/>
</dbReference>
<feature type="active site" description="Proton donor/acceptor" evidence="9">
    <location>
        <position position="184"/>
    </location>
</feature>
<evidence type="ECO:0000256" key="12">
    <source>
        <dbReference type="PROSITE-ProRule" id="PRU01343"/>
    </source>
</evidence>
<keyword evidence="8" id="KW-0539">Nucleus</keyword>
<sequence length="531" mass="59054">MSRGLLRVCTWNVNGLRTLPSPLKPLLDSLNADVICFQETKCSRDLDSELACVDGYNAYFSLCLNRPGYSAAEGFTQTLSSLDPTLDDPIEFICSQVEISRSDLKQLESEGRLVSVVLPAHCLKIPADFAETPPSRSVLILSVYVPRIVESEAKRVEFRILFERTLTWLVGFLSKMSHVVIAGDLNVCHKAHDHCELEQLDTLSSMVLSSRQWINDLLVLEQRDSTIVANGATSPGCFVDIFRHVHPTRPDAYTCWSSRTGARATNYGVRLDYILVDRALLAYFDAIPSVVIQSDLLTNQVGSDHCPVWAELPLSSAAVWDHPWPALCSRHWPQCQRKQTKLVTFVTRGTQEEPTTSTDHSVIQLKDHRLVTNSQPVQIDQCNGNINRPKRSAANAPKSCSKSKLKQAKLLIVPSSKSDAIASQLASQPESPPLANSEPNGSTAPPFSGDPDAPSVHAWRRILTGPKKPPLCRGHAEPCVMRTVKQELTASGARRGRRFWVCARPQGARDNPEARCETFIWDDRYQDRPIQ</sequence>
<dbReference type="WBParaSite" id="ECPE_0000388701-mRNA-1">
    <property type="protein sequence ID" value="ECPE_0000388701-mRNA-1"/>
    <property type="gene ID" value="ECPE_0000388701"/>
</dbReference>
<feature type="region of interest" description="Disordered" evidence="14">
    <location>
        <begin position="421"/>
        <end position="455"/>
    </location>
</feature>
<evidence type="ECO:0000256" key="7">
    <source>
        <dbReference type="ARBA" id="ARBA00022842"/>
    </source>
</evidence>
<feature type="binding site" evidence="10">
    <location>
        <position position="304"/>
    </location>
    <ligand>
        <name>Mg(2+)</name>
        <dbReference type="ChEBI" id="CHEBI:18420"/>
        <label>1</label>
    </ligand>
</feature>
<reference evidence="16 17" key="2">
    <citation type="submission" date="2018-11" db="EMBL/GenBank/DDBJ databases">
        <authorList>
            <consortium name="Pathogen Informatics"/>
        </authorList>
    </citation>
    <scope>NUCLEOTIDE SEQUENCE [LARGE SCALE GENOMIC DNA]</scope>
    <source>
        <strain evidence="16 17">Egypt</strain>
    </source>
</reference>
<dbReference type="OrthoDB" id="391817at2759"/>
<evidence type="ECO:0000256" key="10">
    <source>
        <dbReference type="PIRSR" id="PIRSR604808-2"/>
    </source>
</evidence>
<dbReference type="Gene3D" id="3.60.10.10">
    <property type="entry name" value="Endonuclease/exonuclease/phosphatase"/>
    <property type="match status" value="1"/>
</dbReference>
<comment type="cofactor">
    <cofactor evidence="10 13">
        <name>Mg(2+)</name>
        <dbReference type="ChEBI" id="CHEBI:18420"/>
    </cofactor>
    <cofactor evidence="10 13">
        <name>Mn(2+)</name>
        <dbReference type="ChEBI" id="CHEBI:29035"/>
    </cofactor>
    <text evidence="10 13">Probably binds two magnesium or manganese ions per subunit.</text>
</comment>
<dbReference type="GO" id="GO:0003906">
    <property type="term" value="F:DNA-(apurinic or apyrimidinic site) endonuclease activity"/>
    <property type="evidence" value="ECO:0007669"/>
    <property type="project" value="TreeGrafter"/>
</dbReference>
<dbReference type="Pfam" id="PF03372">
    <property type="entry name" value="Exo_endo_phos"/>
    <property type="match status" value="1"/>
</dbReference>
<dbReference type="GO" id="GO:0008270">
    <property type="term" value="F:zinc ion binding"/>
    <property type="evidence" value="ECO:0007669"/>
    <property type="project" value="UniProtKB-KW"/>
</dbReference>
<keyword evidence="6" id="KW-0862">Zinc</keyword>
<evidence type="ECO:0000259" key="15">
    <source>
        <dbReference type="PROSITE" id="PS51999"/>
    </source>
</evidence>
<gene>
    <name evidence="16" type="ORF">ECPE_LOCUS3882</name>
</gene>
<dbReference type="GO" id="GO:0006284">
    <property type="term" value="P:base-excision repair"/>
    <property type="evidence" value="ECO:0007669"/>
    <property type="project" value="TreeGrafter"/>
</dbReference>
<evidence type="ECO:0000256" key="3">
    <source>
        <dbReference type="ARBA" id="ARBA00022723"/>
    </source>
</evidence>
<dbReference type="AlphaFoldDB" id="A0A183AA97"/>
<evidence type="ECO:0000256" key="4">
    <source>
        <dbReference type="ARBA" id="ARBA00022771"/>
    </source>
</evidence>
<evidence type="ECO:0000313" key="17">
    <source>
        <dbReference type="Proteomes" id="UP000272942"/>
    </source>
</evidence>
<organism evidence="18">
    <name type="scientific">Echinostoma caproni</name>
    <dbReference type="NCBI Taxonomy" id="27848"/>
    <lineage>
        <taxon>Eukaryota</taxon>
        <taxon>Metazoa</taxon>
        <taxon>Spiralia</taxon>
        <taxon>Lophotrochozoa</taxon>
        <taxon>Platyhelminthes</taxon>
        <taxon>Trematoda</taxon>
        <taxon>Digenea</taxon>
        <taxon>Plagiorchiida</taxon>
        <taxon>Echinostomata</taxon>
        <taxon>Echinostomatoidea</taxon>
        <taxon>Echinostomatidae</taxon>
        <taxon>Echinostoma</taxon>
    </lineage>
</organism>
<reference evidence="18" key="1">
    <citation type="submission" date="2016-06" db="UniProtKB">
        <authorList>
            <consortium name="WormBaseParasite"/>
        </authorList>
    </citation>
    <scope>IDENTIFICATION</scope>
</reference>
<keyword evidence="10" id="KW-0464">Manganese</keyword>
<comment type="similarity">
    <text evidence="2 13">Belongs to the DNA repair enzymes AP/ExoA family.</text>
</comment>
<dbReference type="SUPFAM" id="SSF56219">
    <property type="entry name" value="DNase I-like"/>
    <property type="match status" value="1"/>
</dbReference>
<feature type="site" description="Important for catalytic activity" evidence="11">
    <location>
        <position position="272"/>
    </location>
</feature>
<name>A0A183AA97_9TREM</name>
<feature type="active site" description="Proton acceptor" evidence="9">
    <location>
        <position position="305"/>
    </location>
</feature>
<dbReference type="PROSITE" id="PS51435">
    <property type="entry name" value="AP_NUCLEASE_F1_4"/>
    <property type="match status" value="1"/>
</dbReference>
<evidence type="ECO:0000256" key="2">
    <source>
        <dbReference type="ARBA" id="ARBA00007092"/>
    </source>
</evidence>
<feature type="binding site" evidence="10">
    <location>
        <position position="184"/>
    </location>
    <ligand>
        <name>Mg(2+)</name>
        <dbReference type="ChEBI" id="CHEBI:18420"/>
        <label>1</label>
    </ligand>
</feature>
<feature type="compositionally biased region" description="Polar residues" evidence="14">
    <location>
        <begin position="374"/>
        <end position="386"/>
    </location>
</feature>
<feature type="binding site" evidence="10">
    <location>
        <position position="186"/>
    </location>
    <ligand>
        <name>Mg(2+)</name>
        <dbReference type="ChEBI" id="CHEBI:18420"/>
        <label>1</label>
    </ligand>
</feature>
<dbReference type="PANTHER" id="PTHR22748">
    <property type="entry name" value="AP ENDONUCLEASE"/>
    <property type="match status" value="1"/>
</dbReference>
<dbReference type="GO" id="GO:0008081">
    <property type="term" value="F:phosphoric diester hydrolase activity"/>
    <property type="evidence" value="ECO:0007669"/>
    <property type="project" value="TreeGrafter"/>
</dbReference>
<evidence type="ECO:0000313" key="16">
    <source>
        <dbReference type="EMBL" id="VDP70910.1"/>
    </source>
</evidence>
<feature type="site" description="Transition state stabilizer" evidence="11">
    <location>
        <position position="186"/>
    </location>
</feature>
<evidence type="ECO:0000256" key="11">
    <source>
        <dbReference type="PIRSR" id="PIRSR604808-3"/>
    </source>
</evidence>
<evidence type="ECO:0000256" key="14">
    <source>
        <dbReference type="SAM" id="MobiDB-lite"/>
    </source>
</evidence>
<dbReference type="PANTHER" id="PTHR22748:SF4">
    <property type="entry name" value="DNA-(APURINIC OR APYRIMIDINIC SITE) ENDONUCLEASE 2"/>
    <property type="match status" value="1"/>
</dbReference>
<feature type="active site" evidence="9">
    <location>
        <position position="144"/>
    </location>
</feature>
<dbReference type="InterPro" id="IPR010666">
    <property type="entry name" value="Znf_GRF"/>
</dbReference>
<dbReference type="InterPro" id="IPR004808">
    <property type="entry name" value="AP_endonuc_1"/>
</dbReference>
<accession>A0A183AA97</accession>
<dbReference type="EMBL" id="UZAN01040775">
    <property type="protein sequence ID" value="VDP70910.1"/>
    <property type="molecule type" value="Genomic_DNA"/>
</dbReference>
<keyword evidence="3 10" id="KW-0479">Metal-binding</keyword>
<keyword evidence="5" id="KW-0378">Hydrolase</keyword>
<keyword evidence="7 10" id="KW-0460">Magnesium</keyword>
<dbReference type="PROSITE" id="PS51999">
    <property type="entry name" value="ZF_GRF"/>
    <property type="match status" value="1"/>
</dbReference>
<feature type="binding site" evidence="10">
    <location>
        <position position="39"/>
    </location>
    <ligand>
        <name>Mg(2+)</name>
        <dbReference type="ChEBI" id="CHEBI:18420"/>
        <label>1</label>
    </ligand>
</feature>
<feature type="domain" description="GRF-type" evidence="15">
    <location>
        <begin position="472"/>
        <end position="525"/>
    </location>
</feature>
<protein>
    <recommendedName>
        <fullName evidence="13">DNA-(apurinic or apyrimidinic site) endonuclease</fullName>
        <ecNumber evidence="13">3.1.-.-</ecNumber>
    </recommendedName>
</protein>
<feature type="region of interest" description="Disordered" evidence="14">
    <location>
        <begin position="374"/>
        <end position="401"/>
    </location>
</feature>
<keyword evidence="4 12" id="KW-0863">Zinc-finger</keyword>
<dbReference type="NCBIfam" id="TIGR00633">
    <property type="entry name" value="xth"/>
    <property type="match status" value="1"/>
</dbReference>
<keyword evidence="13" id="KW-0227">DNA damage</keyword>
<feature type="binding site" evidence="10">
    <location>
        <position position="12"/>
    </location>
    <ligand>
        <name>Mg(2+)</name>
        <dbReference type="ChEBI" id="CHEBI:18420"/>
        <label>1</label>
    </ligand>
</feature>
<evidence type="ECO:0000256" key="8">
    <source>
        <dbReference type="ARBA" id="ARBA00023242"/>
    </source>
</evidence>
<comment type="catalytic activity">
    <reaction evidence="1">
        <text>Exonucleolytic cleavage in the 3'- to 5'-direction to yield nucleoside 5'-phosphates.</text>
        <dbReference type="EC" id="3.1.11.2"/>
    </reaction>
</comment>
<evidence type="ECO:0000256" key="1">
    <source>
        <dbReference type="ARBA" id="ARBA00000493"/>
    </source>
</evidence>
<proteinExistence type="inferred from homology"/>
<evidence type="ECO:0000256" key="5">
    <source>
        <dbReference type="ARBA" id="ARBA00022801"/>
    </source>
</evidence>
<evidence type="ECO:0000256" key="6">
    <source>
        <dbReference type="ARBA" id="ARBA00022833"/>
    </source>
</evidence>
<feature type="binding site" evidence="10">
    <location>
        <position position="305"/>
    </location>
    <ligand>
        <name>Mg(2+)</name>
        <dbReference type="ChEBI" id="CHEBI:18420"/>
        <label>1</label>
    </ligand>
</feature>
<evidence type="ECO:0000313" key="18">
    <source>
        <dbReference type="WBParaSite" id="ECPE_0000388701-mRNA-1"/>
    </source>
</evidence>
<dbReference type="GO" id="GO:0008311">
    <property type="term" value="F:double-stranded DNA 3'-5' DNA exonuclease activity"/>
    <property type="evidence" value="ECO:0007669"/>
    <property type="project" value="UniProtKB-EC"/>
</dbReference>
<evidence type="ECO:0000256" key="9">
    <source>
        <dbReference type="PIRSR" id="PIRSR604808-1"/>
    </source>
</evidence>